<dbReference type="GO" id="GO:0051258">
    <property type="term" value="P:protein polymerization"/>
    <property type="evidence" value="ECO:0007669"/>
    <property type="project" value="UniProtKB-ARBA"/>
</dbReference>
<protein>
    <recommendedName>
        <fullName evidence="9">SOSEKI DIX-like domain-containing protein</fullName>
    </recommendedName>
</protein>
<keyword evidence="4" id="KW-0132">Cell division</keyword>
<comment type="caution">
    <text evidence="10">The sequence shown here is derived from an EMBL/GenBank/DDBJ whole genome shotgun (WGS) entry which is preliminary data.</text>
</comment>
<dbReference type="AlphaFoldDB" id="A0A328E7Q3"/>
<evidence type="ECO:0000313" key="10">
    <source>
        <dbReference type="EMBL" id="RAL53942.1"/>
    </source>
</evidence>
<keyword evidence="2" id="KW-0217">Developmental protein</keyword>
<comment type="subcellular location">
    <subcellularLocation>
        <location evidence="1">Cell membrane</location>
        <topology evidence="1">Peripheral membrane protein</topology>
        <orientation evidence="1">Cytoplasmic side</orientation>
    </subcellularLocation>
</comment>
<dbReference type="GO" id="GO:0051301">
    <property type="term" value="P:cell division"/>
    <property type="evidence" value="ECO:0007669"/>
    <property type="project" value="UniProtKB-KW"/>
</dbReference>
<evidence type="ECO:0000256" key="4">
    <source>
        <dbReference type="ARBA" id="ARBA00022618"/>
    </source>
</evidence>
<keyword evidence="6" id="KW-0131">Cell cycle</keyword>
<feature type="region of interest" description="Disordered" evidence="8">
    <location>
        <begin position="105"/>
        <end position="187"/>
    </location>
</feature>
<evidence type="ECO:0000259" key="9">
    <source>
        <dbReference type="Pfam" id="PF06136"/>
    </source>
</evidence>
<dbReference type="GO" id="GO:0005886">
    <property type="term" value="C:plasma membrane"/>
    <property type="evidence" value="ECO:0007669"/>
    <property type="project" value="UniProtKB-SubCell"/>
</dbReference>
<evidence type="ECO:0000256" key="3">
    <source>
        <dbReference type="ARBA" id="ARBA00022475"/>
    </source>
</evidence>
<evidence type="ECO:0000256" key="5">
    <source>
        <dbReference type="ARBA" id="ARBA00023136"/>
    </source>
</evidence>
<dbReference type="Proteomes" id="UP000249390">
    <property type="component" value="Unassembled WGS sequence"/>
</dbReference>
<evidence type="ECO:0000313" key="11">
    <source>
        <dbReference type="Proteomes" id="UP000249390"/>
    </source>
</evidence>
<accession>A0A328E7Q3</accession>
<evidence type="ECO:0000256" key="8">
    <source>
        <dbReference type="SAM" id="MobiDB-lite"/>
    </source>
</evidence>
<dbReference type="EMBL" id="NQVE01000015">
    <property type="protein sequence ID" value="RAL53942.1"/>
    <property type="molecule type" value="Genomic_DNA"/>
</dbReference>
<dbReference type="PANTHER" id="PTHR31083:SF5">
    <property type="entry name" value="PROTEIN SOSEKI 1"/>
    <property type="match status" value="1"/>
</dbReference>
<dbReference type="PANTHER" id="PTHR31083">
    <property type="entry name" value="UPSTREAM OF FLC PROTEIN (DUF966)"/>
    <property type="match status" value="1"/>
</dbReference>
<organism evidence="10 11">
    <name type="scientific">Cuscuta australis</name>
    <dbReference type="NCBI Taxonomy" id="267555"/>
    <lineage>
        <taxon>Eukaryota</taxon>
        <taxon>Viridiplantae</taxon>
        <taxon>Streptophyta</taxon>
        <taxon>Embryophyta</taxon>
        <taxon>Tracheophyta</taxon>
        <taxon>Spermatophyta</taxon>
        <taxon>Magnoliopsida</taxon>
        <taxon>eudicotyledons</taxon>
        <taxon>Gunneridae</taxon>
        <taxon>Pentapetalae</taxon>
        <taxon>asterids</taxon>
        <taxon>lamiids</taxon>
        <taxon>Solanales</taxon>
        <taxon>Convolvulaceae</taxon>
        <taxon>Cuscuteae</taxon>
        <taxon>Cuscuta</taxon>
        <taxon>Cuscuta subgen. Grammica</taxon>
        <taxon>Cuscuta sect. Cleistogrammica</taxon>
    </lineage>
</organism>
<evidence type="ECO:0000256" key="2">
    <source>
        <dbReference type="ARBA" id="ARBA00022473"/>
    </source>
</evidence>
<feature type="compositionally biased region" description="Polar residues" evidence="8">
    <location>
        <begin position="332"/>
        <end position="344"/>
    </location>
</feature>
<keyword evidence="11" id="KW-1185">Reference proteome</keyword>
<feature type="domain" description="SOSEKI DIX-like" evidence="9">
    <location>
        <begin position="18"/>
        <end position="105"/>
    </location>
</feature>
<evidence type="ECO:0000256" key="6">
    <source>
        <dbReference type="ARBA" id="ARBA00023306"/>
    </source>
</evidence>
<comment type="similarity">
    <text evidence="7">Belongs to the SOSEKI family.</text>
</comment>
<feature type="compositionally biased region" description="Polar residues" evidence="8">
    <location>
        <begin position="144"/>
        <end position="158"/>
    </location>
</feature>
<reference evidence="10 11" key="1">
    <citation type="submission" date="2018-06" db="EMBL/GenBank/DDBJ databases">
        <title>The Genome of Cuscuta australis (Dodder) Provides Insight into the Evolution of Plant Parasitism.</title>
        <authorList>
            <person name="Liu H."/>
        </authorList>
    </citation>
    <scope>NUCLEOTIDE SEQUENCE [LARGE SCALE GENOMIC DNA]</scope>
    <source>
        <strain evidence="11">cv. Yunnan</strain>
        <tissue evidence="10">Vines</tissue>
    </source>
</reference>
<feature type="region of interest" description="Disordered" evidence="8">
    <location>
        <begin position="325"/>
        <end position="344"/>
    </location>
</feature>
<feature type="compositionally biased region" description="Basic and acidic residues" evidence="8">
    <location>
        <begin position="119"/>
        <end position="143"/>
    </location>
</feature>
<dbReference type="InterPro" id="IPR048351">
    <property type="entry name" value="SOK_DIX"/>
</dbReference>
<evidence type="ECO:0000256" key="1">
    <source>
        <dbReference type="ARBA" id="ARBA00004413"/>
    </source>
</evidence>
<dbReference type="InterPro" id="IPR010369">
    <property type="entry name" value="SOK"/>
</dbReference>
<keyword evidence="5" id="KW-0472">Membrane</keyword>
<gene>
    <name evidence="10" type="ORF">DM860_004413</name>
</gene>
<keyword evidence="3" id="KW-1003">Cell membrane</keyword>
<sequence>MEVHRGGGAAAEVCRKLHIIYFLSRKARTEHPHLFSAHTYCRHGVRLRDVKGWLGELRGKEFPESFAWSYKRKYKRGYVWEDVIGEDDLLTPICDNEYVLKGSQFTSSTPTKGPMQKNSHFEGNKQRDSNPKDQCQCHKETSMDHNLSGKTSPETSTFAGEDGGASADKIQGQEMTRRSTGGERSASSSLCSLFSKHKIGGEDDGAPQPSASIFRNLITCGTVDTKDSAVLRRHPPPAPLPEKKDCSEICCKKTERLRGSQRIFSSNGNKEHRHSKPMKGCEELYGRRPFNKSPHCSQCGKPFNPEKLHSHMKSCKRLRNYKEKEYSKRSTEGSLTKNSYCFTH</sequence>
<dbReference type="Pfam" id="PF06136">
    <property type="entry name" value="SOK"/>
    <property type="match status" value="1"/>
</dbReference>
<proteinExistence type="inferred from homology"/>
<name>A0A328E7Q3_9ASTE</name>
<evidence type="ECO:0000256" key="7">
    <source>
        <dbReference type="ARBA" id="ARBA00024211"/>
    </source>
</evidence>